<dbReference type="HOGENOM" id="CLU_136034_0_0_9"/>
<keyword evidence="1" id="KW-0472">Membrane</keyword>
<sequence>MMLKYSTYQSIYNGTLEATTPERNSVSHHMYPSGKSAKAVVTRSYPFSSMQNLFKIAIVLLLVISGFTVVGQVFASSGSSSQQEKRVVVEPGDTLWSIAVKNKPSDMRTVVYIEAIKRNNDLNSPDIQAGSVLSVPVYK</sequence>
<dbReference type="SUPFAM" id="SSF54106">
    <property type="entry name" value="LysM domain"/>
    <property type="match status" value="1"/>
</dbReference>
<dbReference type="KEGG" id="psab:PSAB_14060"/>
<dbReference type="EMBL" id="CP004078">
    <property type="protein sequence ID" value="AHV97723.1"/>
    <property type="molecule type" value="Genomic_DNA"/>
</dbReference>
<keyword evidence="1" id="KW-0812">Transmembrane</keyword>
<keyword evidence="1" id="KW-1133">Transmembrane helix</keyword>
<dbReference type="CDD" id="cd00118">
    <property type="entry name" value="LysM"/>
    <property type="match status" value="1"/>
</dbReference>
<dbReference type="OrthoDB" id="9801998at2"/>
<evidence type="ECO:0000313" key="4">
    <source>
        <dbReference type="Proteomes" id="UP000019772"/>
    </source>
</evidence>
<dbReference type="InterPro" id="IPR018392">
    <property type="entry name" value="LysM"/>
</dbReference>
<dbReference type="AlphaFoldDB" id="X4ZZX8"/>
<dbReference type="RefSeq" id="WP_051529774.1">
    <property type="nucleotide sequence ID" value="NZ_CP004078.1"/>
</dbReference>
<accession>X4ZZX8</accession>
<proteinExistence type="predicted"/>
<dbReference type="PATRIC" id="fig|1268072.3.peg.2906"/>
<dbReference type="Pfam" id="PF01476">
    <property type="entry name" value="LysM"/>
    <property type="match status" value="1"/>
</dbReference>
<gene>
    <name evidence="3" type="ORF">PSAB_14060</name>
</gene>
<organism evidence="3 4">
    <name type="scientific">Paenibacillus sabinae T27</name>
    <dbReference type="NCBI Taxonomy" id="1268072"/>
    <lineage>
        <taxon>Bacteria</taxon>
        <taxon>Bacillati</taxon>
        <taxon>Bacillota</taxon>
        <taxon>Bacilli</taxon>
        <taxon>Bacillales</taxon>
        <taxon>Paenibacillaceae</taxon>
        <taxon>Paenibacillus</taxon>
    </lineage>
</organism>
<name>X4ZZX8_9BACL</name>
<protein>
    <submittedName>
        <fullName evidence="3">Peptidoglycan-binding lysin domain-containing protein</fullName>
    </submittedName>
</protein>
<dbReference type="STRING" id="1268072.PSAB_14060"/>
<feature type="transmembrane region" description="Helical" evidence="1">
    <location>
        <begin position="53"/>
        <end position="75"/>
    </location>
</feature>
<evidence type="ECO:0000256" key="1">
    <source>
        <dbReference type="SAM" id="Phobius"/>
    </source>
</evidence>
<dbReference type="SMART" id="SM00257">
    <property type="entry name" value="LysM"/>
    <property type="match status" value="1"/>
</dbReference>
<dbReference type="Gene3D" id="3.10.350.10">
    <property type="entry name" value="LysM domain"/>
    <property type="match status" value="1"/>
</dbReference>
<dbReference type="eggNOG" id="COG1388">
    <property type="taxonomic scope" value="Bacteria"/>
</dbReference>
<dbReference type="Proteomes" id="UP000019772">
    <property type="component" value="Chromosome"/>
</dbReference>
<feature type="domain" description="LysM" evidence="2">
    <location>
        <begin position="85"/>
        <end position="135"/>
    </location>
</feature>
<evidence type="ECO:0000259" key="2">
    <source>
        <dbReference type="PROSITE" id="PS51782"/>
    </source>
</evidence>
<reference evidence="3 4" key="1">
    <citation type="journal article" date="2014" name="PLoS Genet.">
        <title>Comparative Genomic Analysis of N2-Fixing and Non-N2-Fixing Paenibacillus spp.: Organization, Evolution and Expression of the Nitrogen Fixation Genes.</title>
        <authorList>
            <person name="Xie J.B."/>
            <person name="Du Z."/>
            <person name="Bai L."/>
            <person name="Tian C."/>
            <person name="Zhang Y."/>
            <person name="Xie J.Y."/>
            <person name="Wang T."/>
            <person name="Liu X."/>
            <person name="Chen X."/>
            <person name="Cheng Q."/>
            <person name="Chen S."/>
            <person name="Li J."/>
        </authorList>
    </citation>
    <scope>NUCLEOTIDE SEQUENCE [LARGE SCALE GENOMIC DNA]</scope>
    <source>
        <strain evidence="3 4">T27</strain>
    </source>
</reference>
<dbReference type="InterPro" id="IPR036779">
    <property type="entry name" value="LysM_dom_sf"/>
</dbReference>
<evidence type="ECO:0000313" key="3">
    <source>
        <dbReference type="EMBL" id="AHV97723.1"/>
    </source>
</evidence>
<dbReference type="PROSITE" id="PS51782">
    <property type="entry name" value="LYSM"/>
    <property type="match status" value="1"/>
</dbReference>
<keyword evidence="4" id="KW-1185">Reference proteome</keyword>